<dbReference type="EMBL" id="LQZG01000001">
    <property type="protein sequence ID" value="OAB88660.1"/>
    <property type="molecule type" value="Genomic_DNA"/>
</dbReference>
<comment type="caution">
    <text evidence="5">The sequence shown here is derived from an EMBL/GenBank/DDBJ whole genome shotgun (WGS) entry which is preliminary data.</text>
</comment>
<dbReference type="Pfam" id="PF01614">
    <property type="entry name" value="IclR_C"/>
    <property type="match status" value="1"/>
</dbReference>
<evidence type="ECO:0000313" key="5">
    <source>
        <dbReference type="EMBL" id="OAB88660.1"/>
    </source>
</evidence>
<sequence>MRPDERTTADDGVIARASAILDAVAKGASGVRAIARASDLPVSSVHRLVAQLVEVQVLERLDDRIRLGPKLFELGTQVPAHRDLRDAADPVMEDLRAATHHRVHLAMLDGVDVVYLKILGPNLGLGSRLGGRLPAHATGVGKVMLAYSPMATVRARVEAGLPRFTPRTITTPGQLTQELRKIRSVGMALDLEESTVGVSCVAAPVFGSDRKIRAGLSVTGPTRSIDPAHLGIAVRTAAFTLSRTLRDSGL</sequence>
<dbReference type="InterPro" id="IPR005471">
    <property type="entry name" value="Tscrpt_reg_IclR_N"/>
</dbReference>
<evidence type="ECO:0000259" key="4">
    <source>
        <dbReference type="PROSITE" id="PS51078"/>
    </source>
</evidence>
<dbReference type="InterPro" id="IPR029016">
    <property type="entry name" value="GAF-like_dom_sf"/>
</dbReference>
<dbReference type="PANTHER" id="PTHR30136">
    <property type="entry name" value="HELIX-TURN-HELIX TRANSCRIPTIONAL REGULATOR, ICLR FAMILY"/>
    <property type="match status" value="1"/>
</dbReference>
<dbReference type="Pfam" id="PF09339">
    <property type="entry name" value="HTH_IclR"/>
    <property type="match status" value="1"/>
</dbReference>
<dbReference type="InterPro" id="IPR036390">
    <property type="entry name" value="WH_DNA-bd_sf"/>
</dbReference>
<gene>
    <name evidence="5" type="ORF">AWH69_02350</name>
</gene>
<accession>A0A176QG53</accession>
<dbReference type="PANTHER" id="PTHR30136:SF24">
    <property type="entry name" value="HTH-TYPE TRANSCRIPTIONAL REPRESSOR ALLR"/>
    <property type="match status" value="1"/>
</dbReference>
<evidence type="ECO:0000256" key="2">
    <source>
        <dbReference type="ARBA" id="ARBA00023125"/>
    </source>
</evidence>
<dbReference type="Gene3D" id="1.10.10.10">
    <property type="entry name" value="Winged helix-like DNA-binding domain superfamily/Winged helix DNA-binding domain"/>
    <property type="match status" value="1"/>
</dbReference>
<dbReference type="GO" id="GO:0003677">
    <property type="term" value="F:DNA binding"/>
    <property type="evidence" value="ECO:0007669"/>
    <property type="project" value="UniProtKB-KW"/>
</dbReference>
<dbReference type="InterPro" id="IPR036388">
    <property type="entry name" value="WH-like_DNA-bd_sf"/>
</dbReference>
<keyword evidence="3" id="KW-0804">Transcription</keyword>
<evidence type="ECO:0000256" key="1">
    <source>
        <dbReference type="ARBA" id="ARBA00023015"/>
    </source>
</evidence>
<evidence type="ECO:0000313" key="6">
    <source>
        <dbReference type="Proteomes" id="UP000076976"/>
    </source>
</evidence>
<dbReference type="SUPFAM" id="SSF55781">
    <property type="entry name" value="GAF domain-like"/>
    <property type="match status" value="1"/>
</dbReference>
<dbReference type="GO" id="GO:0003700">
    <property type="term" value="F:DNA-binding transcription factor activity"/>
    <property type="evidence" value="ECO:0007669"/>
    <property type="project" value="TreeGrafter"/>
</dbReference>
<organism evidence="5 6">
    <name type="scientific">Janibacter melonis</name>
    <dbReference type="NCBI Taxonomy" id="262209"/>
    <lineage>
        <taxon>Bacteria</taxon>
        <taxon>Bacillati</taxon>
        <taxon>Actinomycetota</taxon>
        <taxon>Actinomycetes</taxon>
        <taxon>Micrococcales</taxon>
        <taxon>Intrasporangiaceae</taxon>
        <taxon>Janibacter</taxon>
    </lineage>
</organism>
<dbReference type="Proteomes" id="UP000076976">
    <property type="component" value="Unassembled WGS sequence"/>
</dbReference>
<dbReference type="SMART" id="SM00346">
    <property type="entry name" value="HTH_ICLR"/>
    <property type="match status" value="1"/>
</dbReference>
<keyword evidence="6" id="KW-1185">Reference proteome</keyword>
<dbReference type="SUPFAM" id="SSF46785">
    <property type="entry name" value="Winged helix' DNA-binding domain"/>
    <property type="match status" value="1"/>
</dbReference>
<dbReference type="GO" id="GO:0045892">
    <property type="term" value="P:negative regulation of DNA-templated transcription"/>
    <property type="evidence" value="ECO:0007669"/>
    <property type="project" value="TreeGrafter"/>
</dbReference>
<dbReference type="STRING" id="262209.AWH69_02350"/>
<name>A0A176QG53_9MICO</name>
<feature type="domain" description="IclR-ED" evidence="4">
    <location>
        <begin position="70"/>
        <end position="247"/>
    </location>
</feature>
<dbReference type="RefSeq" id="WP_068270933.1">
    <property type="nucleotide sequence ID" value="NZ_LQZG01000001.1"/>
</dbReference>
<dbReference type="Gene3D" id="3.30.450.40">
    <property type="match status" value="1"/>
</dbReference>
<reference evidence="5 6" key="1">
    <citation type="submission" date="2016-01" db="EMBL/GenBank/DDBJ databases">
        <title>Janibacter melonis strain CD11_4 genome sequencing and assembly.</title>
        <authorList>
            <person name="Nair G.R."/>
            <person name="Kaur G."/>
            <person name="Chander A.M."/>
            <person name="Mayilraj S."/>
        </authorList>
    </citation>
    <scope>NUCLEOTIDE SEQUENCE [LARGE SCALE GENOMIC DNA]</scope>
    <source>
        <strain evidence="5 6">CD11-4</strain>
    </source>
</reference>
<dbReference type="InterPro" id="IPR050707">
    <property type="entry name" value="HTH_MetabolicPath_Reg"/>
</dbReference>
<evidence type="ECO:0000256" key="3">
    <source>
        <dbReference type="ARBA" id="ARBA00023163"/>
    </source>
</evidence>
<dbReference type="AlphaFoldDB" id="A0A176QG53"/>
<keyword evidence="1" id="KW-0805">Transcription regulation</keyword>
<dbReference type="InterPro" id="IPR014757">
    <property type="entry name" value="Tscrpt_reg_IclR_C"/>
</dbReference>
<dbReference type="PROSITE" id="PS51078">
    <property type="entry name" value="ICLR_ED"/>
    <property type="match status" value="1"/>
</dbReference>
<keyword evidence="2" id="KW-0238">DNA-binding</keyword>
<protein>
    <recommendedName>
        <fullName evidence="4">IclR-ED domain-containing protein</fullName>
    </recommendedName>
</protein>
<proteinExistence type="predicted"/>